<comment type="similarity">
    <text evidence="2">Belongs to the universal stress protein A family.</text>
</comment>
<sequence length="314" mass="34041">MDIKHILAILDPEHAPRQGASRAARRAVDIAARTGARVTLAVFEDHQTIVESGVLGDALTREALDLWRQETESWLGRMKDGLESDGEVALHVGGGHPLADHVLKSIDEMQADLVIKDSHSESFLSRALFTPLDWHLLRRCPVPLMLTKSDGRDGLARVAAAVDPFHERGKPAELDQDILATAKSVAGWFGADVHAVHACQTQPLGAGSPIEGPSLQFEKVREEISKHHTRALRELSEAAGIDAEHSHFIDAPARRAIPDFTRDKEVDLLVMGTVTRKGLTRLIMGSTAEAILNDLGCDVLAIKPSGFAQAVKSS</sequence>
<comment type="function">
    <text evidence="4">Required for resistance to DNA-damaging agents.</text>
</comment>
<dbReference type="RefSeq" id="WP_306728740.1">
    <property type="nucleotide sequence ID" value="NZ_JAVDDT010000006.1"/>
</dbReference>
<keyword evidence="7" id="KW-1185">Reference proteome</keyword>
<dbReference type="SUPFAM" id="SSF52402">
    <property type="entry name" value="Adenine nucleotide alpha hydrolases-like"/>
    <property type="match status" value="2"/>
</dbReference>
<comment type="caution">
    <text evidence="6">The sequence shown here is derived from an EMBL/GenBank/DDBJ whole genome shotgun (WGS) entry which is preliminary data.</text>
</comment>
<gene>
    <name evidence="6" type="ORF">RBH19_10180</name>
</gene>
<dbReference type="Gene3D" id="3.40.50.12370">
    <property type="match status" value="1"/>
</dbReference>
<keyword evidence="3" id="KW-0963">Cytoplasm</keyword>
<feature type="domain" description="UspA" evidence="5">
    <location>
        <begin position="4"/>
        <end position="148"/>
    </location>
</feature>
<dbReference type="Proteomes" id="UP001239019">
    <property type="component" value="Unassembled WGS sequence"/>
</dbReference>
<dbReference type="PANTHER" id="PTHR47892:SF1">
    <property type="entry name" value="UNIVERSAL STRESS PROTEIN E"/>
    <property type="match status" value="1"/>
</dbReference>
<dbReference type="InterPro" id="IPR006016">
    <property type="entry name" value="UspA"/>
</dbReference>
<evidence type="ECO:0000256" key="4">
    <source>
        <dbReference type="ARBA" id="ARBA00037131"/>
    </source>
</evidence>
<protein>
    <submittedName>
        <fullName evidence="6">Universal stress protein</fullName>
    </submittedName>
</protein>
<proteinExistence type="inferred from homology"/>
<organism evidence="6 7">
    <name type="scientific">Natronospira bacteriovora</name>
    <dbReference type="NCBI Taxonomy" id="3069753"/>
    <lineage>
        <taxon>Bacteria</taxon>
        <taxon>Pseudomonadati</taxon>
        <taxon>Pseudomonadota</taxon>
        <taxon>Gammaproteobacteria</taxon>
        <taxon>Natronospirales</taxon>
        <taxon>Natronospiraceae</taxon>
        <taxon>Natronospira</taxon>
    </lineage>
</organism>
<name>A0ABU0W8C4_9GAMM</name>
<dbReference type="EMBL" id="JAVDDT010000006">
    <property type="protein sequence ID" value="MDQ2070246.1"/>
    <property type="molecule type" value="Genomic_DNA"/>
</dbReference>
<evidence type="ECO:0000313" key="7">
    <source>
        <dbReference type="Proteomes" id="UP001239019"/>
    </source>
</evidence>
<dbReference type="PRINTS" id="PR01438">
    <property type="entry name" value="UNVRSLSTRESS"/>
</dbReference>
<evidence type="ECO:0000313" key="6">
    <source>
        <dbReference type="EMBL" id="MDQ2070246.1"/>
    </source>
</evidence>
<evidence type="ECO:0000259" key="5">
    <source>
        <dbReference type="Pfam" id="PF00582"/>
    </source>
</evidence>
<evidence type="ECO:0000256" key="1">
    <source>
        <dbReference type="ARBA" id="ARBA00004496"/>
    </source>
</evidence>
<reference evidence="6 7" key="1">
    <citation type="submission" date="2023-08" db="EMBL/GenBank/DDBJ databases">
        <title>Whole-genome sequencing of halo(alkali)philic microorganisms from hypersaline lakes.</title>
        <authorList>
            <person name="Sorokin D.Y."/>
            <person name="Abbas B."/>
            <person name="Merkel A.Y."/>
        </authorList>
    </citation>
    <scope>NUCLEOTIDE SEQUENCE [LARGE SCALE GENOMIC DNA]</scope>
    <source>
        <strain evidence="6 7">AB-CW4</strain>
    </source>
</reference>
<accession>A0ABU0W8C4</accession>
<evidence type="ECO:0000256" key="3">
    <source>
        <dbReference type="ARBA" id="ARBA00022490"/>
    </source>
</evidence>
<dbReference type="Pfam" id="PF00582">
    <property type="entry name" value="Usp"/>
    <property type="match status" value="2"/>
</dbReference>
<dbReference type="InterPro" id="IPR006015">
    <property type="entry name" value="Universal_stress_UspA"/>
</dbReference>
<dbReference type="PANTHER" id="PTHR47892">
    <property type="entry name" value="UNIVERSAL STRESS PROTEIN E"/>
    <property type="match status" value="1"/>
</dbReference>
<evidence type="ECO:0000256" key="2">
    <source>
        <dbReference type="ARBA" id="ARBA00008791"/>
    </source>
</evidence>
<feature type="domain" description="UspA" evidence="5">
    <location>
        <begin position="176"/>
        <end position="303"/>
    </location>
</feature>
<comment type="subcellular location">
    <subcellularLocation>
        <location evidence="1">Cytoplasm</location>
    </subcellularLocation>
</comment>